<dbReference type="EMBL" id="UINC01093435">
    <property type="protein sequence ID" value="SVC47861.1"/>
    <property type="molecule type" value="Genomic_DNA"/>
</dbReference>
<dbReference type="InterPro" id="IPR011050">
    <property type="entry name" value="Pectin_lyase_fold/virulence"/>
</dbReference>
<sequence length="384" mass="43132">DPDLELAGYAINIYNSDPSLSNLMVDHNYANIRLYTSSPTINNIHSIYSGSALTMQEYSFPVISNSKFNHNTGINVEIKSHSDPIFNNCEFSYNSNMDYSYGGAGVRSSFAGGVTFNNCKFQYNQQLANGSAYSIGRDYEGSVQFNNCLITNNEVHNAYNGRGGAISIYTNTAVFIRNTTIADNFTYSDNSDHELGAGISIESRLFSGPNLTYPKIALINNIIYGNQVVFSDGSTENNQIVFSTSLIETDYEEWDGLPRGMSTLVFSHNNIQGGMDNFQWGSMDYYSPSEFIYWLDGNLDVEPAFNDDYTLSVNSPLIDQGSDILYMEPWEDPWDDDWYNYYHGWDTWGGVGVPEYMNFPSDWDQYVIAYTEPSDYNGSAPDMG</sequence>
<organism evidence="2">
    <name type="scientific">marine metagenome</name>
    <dbReference type="NCBI Taxonomy" id="408172"/>
    <lineage>
        <taxon>unclassified sequences</taxon>
        <taxon>metagenomes</taxon>
        <taxon>ecological metagenomes</taxon>
    </lineage>
</organism>
<dbReference type="InterPro" id="IPR039448">
    <property type="entry name" value="Beta_helix"/>
</dbReference>
<dbReference type="Gene3D" id="2.160.20.10">
    <property type="entry name" value="Single-stranded right-handed beta-helix, Pectin lyase-like"/>
    <property type="match status" value="1"/>
</dbReference>
<dbReference type="AlphaFoldDB" id="A0A382MKN1"/>
<feature type="non-terminal residue" evidence="2">
    <location>
        <position position="384"/>
    </location>
</feature>
<accession>A0A382MKN1</accession>
<reference evidence="2" key="1">
    <citation type="submission" date="2018-05" db="EMBL/GenBank/DDBJ databases">
        <authorList>
            <person name="Lanie J.A."/>
            <person name="Ng W.-L."/>
            <person name="Kazmierczak K.M."/>
            <person name="Andrzejewski T.M."/>
            <person name="Davidsen T.M."/>
            <person name="Wayne K.J."/>
            <person name="Tettelin H."/>
            <person name="Glass J.I."/>
            <person name="Rusch D."/>
            <person name="Podicherti R."/>
            <person name="Tsui H.-C.T."/>
            <person name="Winkler M.E."/>
        </authorList>
    </citation>
    <scope>NUCLEOTIDE SEQUENCE</scope>
</reference>
<proteinExistence type="predicted"/>
<evidence type="ECO:0000259" key="1">
    <source>
        <dbReference type="Pfam" id="PF13229"/>
    </source>
</evidence>
<dbReference type="SUPFAM" id="SSF51126">
    <property type="entry name" value="Pectin lyase-like"/>
    <property type="match status" value="1"/>
</dbReference>
<gene>
    <name evidence="2" type="ORF">METZ01_LOCUS300715</name>
</gene>
<dbReference type="SMART" id="SM00710">
    <property type="entry name" value="PbH1"/>
    <property type="match status" value="6"/>
</dbReference>
<evidence type="ECO:0000313" key="2">
    <source>
        <dbReference type="EMBL" id="SVC47861.1"/>
    </source>
</evidence>
<protein>
    <recommendedName>
        <fullName evidence="1">Right handed beta helix domain-containing protein</fullName>
    </recommendedName>
</protein>
<feature type="domain" description="Right handed beta helix" evidence="1">
    <location>
        <begin position="8"/>
        <end position="126"/>
    </location>
</feature>
<feature type="non-terminal residue" evidence="2">
    <location>
        <position position="1"/>
    </location>
</feature>
<name>A0A382MKN1_9ZZZZ</name>
<dbReference type="InterPro" id="IPR006626">
    <property type="entry name" value="PbH1"/>
</dbReference>
<dbReference type="InterPro" id="IPR012334">
    <property type="entry name" value="Pectin_lyas_fold"/>
</dbReference>
<dbReference type="Pfam" id="PF13229">
    <property type="entry name" value="Beta_helix"/>
    <property type="match status" value="1"/>
</dbReference>